<dbReference type="PIRSF" id="PIRSF006648">
    <property type="entry name" value="DrrB"/>
    <property type="match status" value="1"/>
</dbReference>
<feature type="transmembrane region" description="Helical" evidence="6">
    <location>
        <begin position="114"/>
        <end position="143"/>
    </location>
</feature>
<dbReference type="InterPro" id="IPR000412">
    <property type="entry name" value="ABC_2_transport"/>
</dbReference>
<keyword evidence="2 6" id="KW-0812">Transmembrane</keyword>
<feature type="domain" description="ABC transmembrane type-2" evidence="7">
    <location>
        <begin position="38"/>
        <end position="265"/>
    </location>
</feature>
<dbReference type="EMBL" id="JACHMM010000001">
    <property type="protein sequence ID" value="MBB5790178.1"/>
    <property type="molecule type" value="Genomic_DNA"/>
</dbReference>
<dbReference type="GO" id="GO:0046677">
    <property type="term" value="P:response to antibiotic"/>
    <property type="evidence" value="ECO:0007669"/>
    <property type="project" value="UniProtKB-KW"/>
</dbReference>
<dbReference type="GO" id="GO:0043190">
    <property type="term" value="C:ATP-binding cassette (ABC) transporter complex"/>
    <property type="evidence" value="ECO:0007669"/>
    <property type="project" value="InterPro"/>
</dbReference>
<name>A0A7W9GUT1_9ACTN</name>
<keyword evidence="5" id="KW-0046">Antibiotic resistance</keyword>
<keyword evidence="6" id="KW-0813">Transport</keyword>
<protein>
    <recommendedName>
        <fullName evidence="6">Transport permease protein</fullName>
    </recommendedName>
</protein>
<comment type="subcellular location">
    <subcellularLocation>
        <location evidence="6">Cell membrane</location>
        <topology evidence="6">Multi-pass membrane protein</topology>
    </subcellularLocation>
    <subcellularLocation>
        <location evidence="1">Membrane</location>
        <topology evidence="1">Multi-pass membrane protein</topology>
    </subcellularLocation>
</comment>
<dbReference type="PANTHER" id="PTHR43229:SF2">
    <property type="entry name" value="NODULATION PROTEIN J"/>
    <property type="match status" value="1"/>
</dbReference>
<dbReference type="GO" id="GO:0140359">
    <property type="term" value="F:ABC-type transporter activity"/>
    <property type="evidence" value="ECO:0007669"/>
    <property type="project" value="InterPro"/>
</dbReference>
<dbReference type="PANTHER" id="PTHR43229">
    <property type="entry name" value="NODULATION PROTEIN J"/>
    <property type="match status" value="1"/>
</dbReference>
<dbReference type="InterPro" id="IPR047817">
    <property type="entry name" value="ABC2_TM_bact-type"/>
</dbReference>
<feature type="transmembrane region" description="Helical" evidence="6">
    <location>
        <begin position="240"/>
        <end position="262"/>
    </location>
</feature>
<accession>A0A7W9GUT1</accession>
<dbReference type="Proteomes" id="UP000542813">
    <property type="component" value="Unassembled WGS sequence"/>
</dbReference>
<evidence type="ECO:0000256" key="1">
    <source>
        <dbReference type="ARBA" id="ARBA00004141"/>
    </source>
</evidence>
<evidence type="ECO:0000256" key="5">
    <source>
        <dbReference type="ARBA" id="ARBA00023251"/>
    </source>
</evidence>
<keyword evidence="6" id="KW-1003">Cell membrane</keyword>
<keyword evidence="4 6" id="KW-0472">Membrane</keyword>
<dbReference type="Pfam" id="PF01061">
    <property type="entry name" value="ABC2_membrane"/>
    <property type="match status" value="1"/>
</dbReference>
<reference evidence="8 9" key="1">
    <citation type="submission" date="2020-08" db="EMBL/GenBank/DDBJ databases">
        <title>Sequencing the genomes of 1000 actinobacteria strains.</title>
        <authorList>
            <person name="Klenk H.-P."/>
        </authorList>
    </citation>
    <scope>NUCLEOTIDE SEQUENCE [LARGE SCALE GENOMIC DNA]</scope>
    <source>
        <strain evidence="8 9">DSM 102122</strain>
    </source>
</reference>
<dbReference type="InterPro" id="IPR013525">
    <property type="entry name" value="ABC2_TM"/>
</dbReference>
<dbReference type="AlphaFoldDB" id="A0A7W9GUT1"/>
<proteinExistence type="inferred from homology"/>
<comment type="caution">
    <text evidence="8">The sequence shown here is derived from an EMBL/GenBank/DDBJ whole genome shotgun (WGS) entry which is preliminary data.</text>
</comment>
<evidence type="ECO:0000256" key="6">
    <source>
        <dbReference type="RuleBase" id="RU361157"/>
    </source>
</evidence>
<comment type="similarity">
    <text evidence="6">Belongs to the ABC-2 integral membrane protein family.</text>
</comment>
<dbReference type="PROSITE" id="PS51012">
    <property type="entry name" value="ABC_TM2"/>
    <property type="match status" value="1"/>
</dbReference>
<evidence type="ECO:0000256" key="2">
    <source>
        <dbReference type="ARBA" id="ARBA00022692"/>
    </source>
</evidence>
<evidence type="ECO:0000259" key="7">
    <source>
        <dbReference type="PROSITE" id="PS51012"/>
    </source>
</evidence>
<evidence type="ECO:0000256" key="3">
    <source>
        <dbReference type="ARBA" id="ARBA00022989"/>
    </source>
</evidence>
<feature type="transmembrane region" description="Helical" evidence="6">
    <location>
        <begin position="149"/>
        <end position="170"/>
    </location>
</feature>
<feature type="transmembrane region" description="Helical" evidence="6">
    <location>
        <begin position="40"/>
        <end position="63"/>
    </location>
</feature>
<dbReference type="InterPro" id="IPR051784">
    <property type="entry name" value="Nod_factor_ABC_transporter"/>
</dbReference>
<sequence length="265" mass="27052">MSADAFIAAGPRPPRAGAVATTATYAWRGLLKVRHVPEQLIDVTIGPILLLVMFTYVFGGAISGTTGDYLQFLLPGILVMGVLLTSVASGVILQADRAAGVVDRFRSLPSWRAAPLVGAVVADSVRYLATAAVILVTGLLLGFDAGGGLLGVLAAALLVTVFAFALSWLFTTLGLVVRGASAVQGIGMMAIFLLVFVSNVFVDPATLPAAVAAFVDVNPVSHLVTAVRTLLAGDPAGADVALALAEAAAVTAVFAPLTARLYGRP</sequence>
<evidence type="ECO:0000256" key="4">
    <source>
        <dbReference type="ARBA" id="ARBA00023136"/>
    </source>
</evidence>
<feature type="transmembrane region" description="Helical" evidence="6">
    <location>
        <begin position="182"/>
        <end position="202"/>
    </location>
</feature>
<keyword evidence="9" id="KW-1185">Reference proteome</keyword>
<organism evidence="8 9">
    <name type="scientific">Jiangella mangrovi</name>
    <dbReference type="NCBI Taxonomy" id="1524084"/>
    <lineage>
        <taxon>Bacteria</taxon>
        <taxon>Bacillati</taxon>
        <taxon>Actinomycetota</taxon>
        <taxon>Actinomycetes</taxon>
        <taxon>Jiangellales</taxon>
        <taxon>Jiangellaceae</taxon>
        <taxon>Jiangella</taxon>
    </lineage>
</organism>
<keyword evidence="3 6" id="KW-1133">Transmembrane helix</keyword>
<evidence type="ECO:0000313" key="8">
    <source>
        <dbReference type="EMBL" id="MBB5790178.1"/>
    </source>
</evidence>
<feature type="transmembrane region" description="Helical" evidence="6">
    <location>
        <begin position="69"/>
        <end position="93"/>
    </location>
</feature>
<dbReference type="RefSeq" id="WP_184826053.1">
    <property type="nucleotide sequence ID" value="NZ_JACHMM010000001.1"/>
</dbReference>
<evidence type="ECO:0000313" key="9">
    <source>
        <dbReference type="Proteomes" id="UP000542813"/>
    </source>
</evidence>
<gene>
    <name evidence="8" type="ORF">HD601_004753</name>
</gene>